<evidence type="ECO:0000259" key="2">
    <source>
        <dbReference type="Pfam" id="PF22741"/>
    </source>
</evidence>
<reference evidence="3 4" key="1">
    <citation type="submission" date="2019-12" db="EMBL/GenBank/DDBJ databases">
        <title>Comparative genomics gives insights into the taxonomy of the Azoarcus-Aromatoleum group and reveals separate origins of nif in the plant-associated Azoarcus and non-plant-associated Aromatoleum sub-groups.</title>
        <authorList>
            <person name="Lafos M."/>
            <person name="Maluk M."/>
            <person name="Batista M."/>
            <person name="Junghare M."/>
            <person name="Carmona M."/>
            <person name="Faoro H."/>
            <person name="Cruz L.M."/>
            <person name="Battistoni F."/>
            <person name="De Souza E."/>
            <person name="Pedrosa F."/>
            <person name="Chen W.-M."/>
            <person name="Poole P.S."/>
            <person name="Dixon R.A."/>
            <person name="James E.K."/>
        </authorList>
    </citation>
    <scope>NUCLEOTIDE SEQUENCE [LARGE SCALE GENOMIC DNA]</scope>
    <source>
        <strain evidence="3 4">Td21</strain>
    </source>
</reference>
<dbReference type="EMBL" id="WTVN01000006">
    <property type="protein sequence ID" value="NMG43332.1"/>
    <property type="molecule type" value="Genomic_DNA"/>
</dbReference>
<proteinExistence type="inferred from homology"/>
<evidence type="ECO:0000313" key="3">
    <source>
        <dbReference type="EMBL" id="NMG43332.1"/>
    </source>
</evidence>
<dbReference type="PANTHER" id="PTHR31126">
    <property type="entry name" value="TYROSINE-PROTEIN PHOSPHATASE"/>
    <property type="match status" value="1"/>
</dbReference>
<evidence type="ECO:0000256" key="1">
    <source>
        <dbReference type="ARBA" id="ARBA00009580"/>
    </source>
</evidence>
<sequence length="227" mass="26268">MNTLPLSMTTTFPTPQARLRAWLNMHIVDHGFFRAAYNNFHDLGGGMYRCSQPSPAQIRKYHKRYGIRSIVNLRGHSEYGSYALERDVCRELGITLHDIRLHSRIPPSAERVAELRELFETMEYPALMHCKSGADRAGLGAALYRIFRLGHPVADALEELSWRYGHFKQARTGVLDFFLMSYLAYNARTPIDFMDWVRTVYDDRALKSQFRAEGWASLVVDKVLHRE</sequence>
<dbReference type="Pfam" id="PF22741">
    <property type="entry name" value="PTP-NADK"/>
    <property type="match status" value="1"/>
</dbReference>
<dbReference type="Proteomes" id="UP000623795">
    <property type="component" value="Unassembled WGS sequence"/>
</dbReference>
<dbReference type="InterPro" id="IPR029021">
    <property type="entry name" value="Prot-tyrosine_phosphatase-like"/>
</dbReference>
<dbReference type="PANTHER" id="PTHR31126:SF72">
    <property type="entry name" value="DUAL SPECIFICITY PROTEIN PHOSPHATASE TPBA"/>
    <property type="match status" value="1"/>
</dbReference>
<accession>A0ABX1PXG6</accession>
<comment type="caution">
    <text evidence="3">The sequence shown here is derived from an EMBL/GenBank/DDBJ whole genome shotgun (WGS) entry which is preliminary data.</text>
</comment>
<organism evidence="3 4">
    <name type="scientific">Aromatoleum toluvorans</name>
    <dbReference type="NCBI Taxonomy" id="92002"/>
    <lineage>
        <taxon>Bacteria</taxon>
        <taxon>Pseudomonadati</taxon>
        <taxon>Pseudomonadota</taxon>
        <taxon>Betaproteobacteria</taxon>
        <taxon>Rhodocyclales</taxon>
        <taxon>Rhodocyclaceae</taxon>
        <taxon>Aromatoleum</taxon>
    </lineage>
</organism>
<dbReference type="CDD" id="cd14529">
    <property type="entry name" value="TpbA-like"/>
    <property type="match status" value="1"/>
</dbReference>
<dbReference type="InterPro" id="IPR055214">
    <property type="entry name" value="PTP-NADK"/>
</dbReference>
<dbReference type="SUPFAM" id="SSF52799">
    <property type="entry name" value="(Phosphotyrosine protein) phosphatases II"/>
    <property type="match status" value="1"/>
</dbReference>
<evidence type="ECO:0000313" key="4">
    <source>
        <dbReference type="Proteomes" id="UP000623795"/>
    </source>
</evidence>
<protein>
    <submittedName>
        <fullName evidence="3">Tyrosine protein phosphatase</fullName>
    </submittedName>
</protein>
<comment type="similarity">
    <text evidence="1">Belongs to the protein-tyrosine phosphatase family.</text>
</comment>
<name>A0ABX1PXG6_9RHOO</name>
<feature type="domain" description="DSP-PTPase phosphatase fused to NAD+ Kinase" evidence="2">
    <location>
        <begin position="47"/>
        <end position="148"/>
    </location>
</feature>
<keyword evidence="4" id="KW-1185">Reference proteome</keyword>
<dbReference type="Gene3D" id="3.90.190.10">
    <property type="entry name" value="Protein tyrosine phosphatase superfamily"/>
    <property type="match status" value="1"/>
</dbReference>
<gene>
    <name evidence="3" type="ORF">GPA22_06245</name>
</gene>